<evidence type="ECO:0000256" key="2">
    <source>
        <dbReference type="SAM" id="MobiDB-lite"/>
    </source>
</evidence>
<sequence length="160" mass="17811">MYTERDWERLFEQLLDSGMPVSSFCELPGTPSRKTMWRALAAHPDVLEAYRELFPGAMRRRASRLGGPDETGPVKVHDIPGAAARRVGERRAVELEEALARAEAAEARSRELAEELERVRSGVVDDESDPIVVKVVWVSDPAGRSGPRRRASSQESPFQA</sequence>
<protein>
    <submittedName>
        <fullName evidence="3">Uncharacterized protein</fullName>
    </submittedName>
</protein>
<gene>
    <name evidence="3" type="ORF">ATOP_06290</name>
</gene>
<accession>A0AAV5B2M4</accession>
<dbReference type="Gene3D" id="1.10.10.60">
    <property type="entry name" value="Homeodomain-like"/>
    <property type="match status" value="1"/>
</dbReference>
<name>A0AAV5B2M4_9ACTN</name>
<feature type="region of interest" description="Disordered" evidence="2">
    <location>
        <begin position="62"/>
        <end position="81"/>
    </location>
</feature>
<comment type="caution">
    <text evidence="3">The sequence shown here is derived from an EMBL/GenBank/DDBJ whole genome shotgun (WGS) entry which is preliminary data.</text>
</comment>
<feature type="region of interest" description="Disordered" evidence="2">
    <location>
        <begin position="141"/>
        <end position="160"/>
    </location>
</feature>
<dbReference type="AlphaFoldDB" id="A0AAV5B2M4"/>
<dbReference type="Proteomes" id="UP001055025">
    <property type="component" value="Unassembled WGS sequence"/>
</dbReference>
<feature type="coiled-coil region" evidence="1">
    <location>
        <begin position="85"/>
        <end position="122"/>
    </location>
</feature>
<reference evidence="3" key="1">
    <citation type="journal article" date="2022" name="Int. J. Syst. Evol. Microbiol.">
        <title>Granulimonas faecalis gen. nov., sp. nov., and Leptogranulimonas caecicola gen. nov., sp. nov., novel lactate-producing Atopobiaceae bacteria isolated from mouse intestines, and an emended description of the family Atopobiaceae.</title>
        <authorList>
            <person name="Morinaga K."/>
            <person name="Kusada H."/>
            <person name="Sakamoto S."/>
            <person name="Murakami T."/>
            <person name="Toyoda A."/>
            <person name="Mori H."/>
            <person name="Meng X.Y."/>
            <person name="Takashino M."/>
            <person name="Murotomi K."/>
            <person name="Tamaki H."/>
        </authorList>
    </citation>
    <scope>NUCLEOTIDE SEQUENCE</scope>
    <source>
        <strain evidence="3">OPF53</strain>
    </source>
</reference>
<evidence type="ECO:0000256" key="1">
    <source>
        <dbReference type="SAM" id="Coils"/>
    </source>
</evidence>
<evidence type="ECO:0000313" key="4">
    <source>
        <dbReference type="Proteomes" id="UP001055025"/>
    </source>
</evidence>
<dbReference type="RefSeq" id="WP_135977771.1">
    <property type="nucleotide sequence ID" value="NZ_BQKC01000001.1"/>
</dbReference>
<proteinExistence type="predicted"/>
<keyword evidence="4" id="KW-1185">Reference proteome</keyword>
<evidence type="ECO:0000313" key="3">
    <source>
        <dbReference type="EMBL" id="GJM54974.1"/>
    </source>
</evidence>
<organism evidence="3 4">
    <name type="scientific">Granulimonas faecalis</name>
    <dbReference type="NCBI Taxonomy" id="2894155"/>
    <lineage>
        <taxon>Bacteria</taxon>
        <taxon>Bacillati</taxon>
        <taxon>Actinomycetota</taxon>
        <taxon>Coriobacteriia</taxon>
        <taxon>Coriobacteriales</taxon>
        <taxon>Kribbibacteriaceae</taxon>
        <taxon>Granulimonas</taxon>
    </lineage>
</organism>
<dbReference type="EMBL" id="BQKC01000001">
    <property type="protein sequence ID" value="GJM54974.1"/>
    <property type="molecule type" value="Genomic_DNA"/>
</dbReference>
<keyword evidence="1" id="KW-0175">Coiled coil</keyword>